<dbReference type="NCBIfam" id="NF038066">
    <property type="entry name" value="MptB"/>
    <property type="match status" value="1"/>
</dbReference>
<dbReference type="STRING" id="1386089.N865_05370"/>
<feature type="transmembrane region" description="Helical" evidence="8">
    <location>
        <begin position="181"/>
        <end position="204"/>
    </location>
</feature>
<dbReference type="Pfam" id="PF26314">
    <property type="entry name" value="MptA_B_family"/>
    <property type="match status" value="1"/>
</dbReference>
<keyword evidence="2" id="KW-0328">Glycosyltransferase</keyword>
<dbReference type="InterPro" id="IPR049829">
    <property type="entry name" value="MptA/B-like"/>
</dbReference>
<keyword evidence="4 8" id="KW-0812">Transmembrane</keyword>
<feature type="transmembrane region" description="Helical" evidence="8">
    <location>
        <begin position="332"/>
        <end position="353"/>
    </location>
</feature>
<evidence type="ECO:0000256" key="3">
    <source>
        <dbReference type="ARBA" id="ARBA00022679"/>
    </source>
</evidence>
<gene>
    <name evidence="9" type="ORF">N865_05370</name>
</gene>
<evidence type="ECO:0000313" key="10">
    <source>
        <dbReference type="Proteomes" id="UP000019489"/>
    </source>
</evidence>
<dbReference type="PATRIC" id="fig|1386089.3.peg.2474"/>
<dbReference type="eggNOG" id="ENOG502Z9GU">
    <property type="taxonomic scope" value="Bacteria"/>
</dbReference>
<dbReference type="GO" id="GO:0016020">
    <property type="term" value="C:membrane"/>
    <property type="evidence" value="ECO:0007669"/>
    <property type="project" value="UniProtKB-SubCell"/>
</dbReference>
<evidence type="ECO:0000256" key="5">
    <source>
        <dbReference type="ARBA" id="ARBA00022989"/>
    </source>
</evidence>
<evidence type="ECO:0000256" key="1">
    <source>
        <dbReference type="ARBA" id="ARBA00004141"/>
    </source>
</evidence>
<dbReference type="GO" id="GO:0016757">
    <property type="term" value="F:glycosyltransferase activity"/>
    <property type="evidence" value="ECO:0007669"/>
    <property type="project" value="UniProtKB-KW"/>
</dbReference>
<comment type="subcellular location">
    <subcellularLocation>
        <location evidence="1">Membrane</location>
        <topology evidence="1">Multi-pass membrane protein</topology>
    </subcellularLocation>
</comment>
<proteinExistence type="inferred from homology"/>
<evidence type="ECO:0000313" key="9">
    <source>
        <dbReference type="EMBL" id="EWT01216.1"/>
    </source>
</evidence>
<evidence type="ECO:0000256" key="6">
    <source>
        <dbReference type="ARBA" id="ARBA00023136"/>
    </source>
</evidence>
<comment type="caution">
    <text evidence="9">The sequence shown here is derived from an EMBL/GenBank/DDBJ whole genome shotgun (WGS) entry which is preliminary data.</text>
</comment>
<keyword evidence="6 8" id="KW-0472">Membrane</keyword>
<keyword evidence="3" id="KW-0808">Transferase</keyword>
<feature type="transmembrane region" description="Helical" evidence="8">
    <location>
        <begin position="444"/>
        <end position="466"/>
    </location>
</feature>
<dbReference type="RefSeq" id="WP_084328187.1">
    <property type="nucleotide sequence ID" value="NZ_AWSA01000025.1"/>
</dbReference>
<evidence type="ECO:0000256" key="8">
    <source>
        <dbReference type="SAM" id="Phobius"/>
    </source>
</evidence>
<name>W9G4Z5_9MICO</name>
<evidence type="ECO:0000256" key="7">
    <source>
        <dbReference type="ARBA" id="ARBA00043987"/>
    </source>
</evidence>
<accession>W9G4Z5</accession>
<evidence type="ECO:0000256" key="2">
    <source>
        <dbReference type="ARBA" id="ARBA00022676"/>
    </source>
</evidence>
<evidence type="ECO:0008006" key="11">
    <source>
        <dbReference type="Google" id="ProtNLM"/>
    </source>
</evidence>
<dbReference type="EMBL" id="AWSA01000025">
    <property type="protein sequence ID" value="EWT01216.1"/>
    <property type="molecule type" value="Genomic_DNA"/>
</dbReference>
<sequence>MTDGSMPSPMPAVPAVPAVPPGRWRLVGALAAVVLALASWGSGSRSTLNTRVVWPGIAWWSETGGSPLLATVSVLAMAVLVLSWWRLRDAVVPVRWWWVTAAAWFVPLVASVPLYSRDLYSYAAQGALWHEGLNPYEHGVRDLESDWKDSTAPTWLDTPTPYGPVFLLLARGVAAVSGDRLGVALLLLRLLAVAGVVAIAWAVADIARRLGVDATRATWLGVACPLVGAHFVSGAHNDALMVAGLLAGIAFALRGRFAVAVVIVALAAMVKVTAVIALPFLALLWAHAPRRSGVGGLHPARGGSRAPVAAREPFAWEPLTWAAVIGAGLRTLVIAALPMAALGLLTGLGFAWTNPGATPGRNEQWTSLPTGLGMAVGAVGHVLGHDEWRDSGIATMRAVGLLVMVVVLVLVWLTAAKPGAHRDHGGPHDPVLDARLDRLRVVGAVGWAMLTVVALAPAFLGWYYLWVLPVLAASVAAVSGRLQTWLAAVASVLCFAQLPDGYSLGLTTTAVGVPVVLVATVVLARRGVRWGRRADWAHLLDLGRPIVDDRGIAGGERV</sequence>
<feature type="transmembrane region" description="Helical" evidence="8">
    <location>
        <begin position="257"/>
        <end position="285"/>
    </location>
</feature>
<keyword evidence="10" id="KW-1185">Reference proteome</keyword>
<feature type="transmembrane region" description="Helical" evidence="8">
    <location>
        <begin position="365"/>
        <end position="384"/>
    </location>
</feature>
<dbReference type="AlphaFoldDB" id="W9G4Z5"/>
<feature type="transmembrane region" description="Helical" evidence="8">
    <location>
        <begin position="65"/>
        <end position="84"/>
    </location>
</feature>
<protein>
    <recommendedName>
        <fullName evidence="11">Integral membrane protein</fullName>
    </recommendedName>
</protein>
<reference evidence="9 10" key="1">
    <citation type="submission" date="2013-08" db="EMBL/GenBank/DDBJ databases">
        <title>Intrasporangium oryzae NRRL B-24470.</title>
        <authorList>
            <person name="Liu H."/>
            <person name="Wang G."/>
        </authorList>
    </citation>
    <scope>NUCLEOTIDE SEQUENCE [LARGE SCALE GENOMIC DNA]</scope>
    <source>
        <strain evidence="9 10">NRRL B-24470</strain>
    </source>
</reference>
<keyword evidence="5 8" id="KW-1133">Transmembrane helix</keyword>
<feature type="transmembrane region" description="Helical" evidence="8">
    <location>
        <begin position="96"/>
        <end position="115"/>
    </location>
</feature>
<organism evidence="9 10">
    <name type="scientific">Intrasporangium oryzae NRRL B-24470</name>
    <dbReference type="NCBI Taxonomy" id="1386089"/>
    <lineage>
        <taxon>Bacteria</taxon>
        <taxon>Bacillati</taxon>
        <taxon>Actinomycetota</taxon>
        <taxon>Actinomycetes</taxon>
        <taxon>Micrococcales</taxon>
        <taxon>Intrasporangiaceae</taxon>
        <taxon>Intrasporangium</taxon>
    </lineage>
</organism>
<evidence type="ECO:0000256" key="4">
    <source>
        <dbReference type="ARBA" id="ARBA00022692"/>
    </source>
</evidence>
<dbReference type="Proteomes" id="UP000019489">
    <property type="component" value="Unassembled WGS sequence"/>
</dbReference>
<feature type="transmembrane region" description="Helical" evidence="8">
    <location>
        <begin position="504"/>
        <end position="524"/>
    </location>
</feature>
<comment type="similarity">
    <text evidence="7">Belongs to the MptA/B family.</text>
</comment>
<feature type="transmembrane region" description="Helical" evidence="8">
    <location>
        <begin position="396"/>
        <end position="415"/>
    </location>
</feature>